<evidence type="ECO:0000313" key="2">
    <source>
        <dbReference type="Proteomes" id="UP000247515"/>
    </source>
</evidence>
<keyword evidence="2" id="KW-1185">Reference proteome</keyword>
<name>A0ABX5MNZ7_9BURK</name>
<reference evidence="1 2" key="1">
    <citation type="submission" date="2018-05" db="EMBL/GenBank/DDBJ databases">
        <title>Genomic Encyclopedia of Type Strains, Phase IV (KMG-V): Genome sequencing to study the core and pangenomes of soil and plant-associated prokaryotes.</title>
        <authorList>
            <person name="Whitman W."/>
        </authorList>
    </citation>
    <scope>NUCLEOTIDE SEQUENCE [LARGE SCALE GENOMIC DNA]</scope>
    <source>
        <strain evidence="1 2">SIr-6563</strain>
    </source>
</reference>
<dbReference type="EMBL" id="QJJV01000009">
    <property type="protein sequence ID" value="PXX15857.1"/>
    <property type="molecule type" value="Genomic_DNA"/>
</dbReference>
<protein>
    <submittedName>
        <fullName evidence="1">Uncharacterized protein</fullName>
    </submittedName>
</protein>
<organism evidence="1 2">
    <name type="scientific">Paraburkholderia tropica</name>
    <dbReference type="NCBI Taxonomy" id="92647"/>
    <lineage>
        <taxon>Bacteria</taxon>
        <taxon>Pseudomonadati</taxon>
        <taxon>Pseudomonadota</taxon>
        <taxon>Betaproteobacteria</taxon>
        <taxon>Burkholderiales</taxon>
        <taxon>Burkholderiaceae</taxon>
        <taxon>Paraburkholderia</taxon>
    </lineage>
</organism>
<evidence type="ECO:0000313" key="1">
    <source>
        <dbReference type="EMBL" id="PXX15857.1"/>
    </source>
</evidence>
<gene>
    <name evidence="1" type="ORF">C7400_109192</name>
</gene>
<dbReference type="Proteomes" id="UP000247515">
    <property type="component" value="Unassembled WGS sequence"/>
</dbReference>
<sequence length="61" mass="6362">MSYAIIENGAVVNIVEWDGTTNWQPPEGTTVVQIPAGSYVGIGSTYVDGTFGDPPQPPAVP</sequence>
<comment type="caution">
    <text evidence="1">The sequence shown here is derived from an EMBL/GenBank/DDBJ whole genome shotgun (WGS) entry which is preliminary data.</text>
</comment>
<accession>A0ABX5MNZ7</accession>
<proteinExistence type="predicted"/>